<proteinExistence type="predicted"/>
<gene>
    <name evidence="1" type="ORF">TSUD_218250</name>
</gene>
<dbReference type="EMBL" id="DF973497">
    <property type="protein sequence ID" value="GAU32567.1"/>
    <property type="molecule type" value="Genomic_DNA"/>
</dbReference>
<dbReference type="Proteomes" id="UP000242715">
    <property type="component" value="Unassembled WGS sequence"/>
</dbReference>
<evidence type="ECO:0000313" key="2">
    <source>
        <dbReference type="Proteomes" id="UP000242715"/>
    </source>
</evidence>
<organism evidence="1 2">
    <name type="scientific">Trifolium subterraneum</name>
    <name type="common">Subterranean clover</name>
    <dbReference type="NCBI Taxonomy" id="3900"/>
    <lineage>
        <taxon>Eukaryota</taxon>
        <taxon>Viridiplantae</taxon>
        <taxon>Streptophyta</taxon>
        <taxon>Embryophyta</taxon>
        <taxon>Tracheophyta</taxon>
        <taxon>Spermatophyta</taxon>
        <taxon>Magnoliopsida</taxon>
        <taxon>eudicotyledons</taxon>
        <taxon>Gunneridae</taxon>
        <taxon>Pentapetalae</taxon>
        <taxon>rosids</taxon>
        <taxon>fabids</taxon>
        <taxon>Fabales</taxon>
        <taxon>Fabaceae</taxon>
        <taxon>Papilionoideae</taxon>
        <taxon>50 kb inversion clade</taxon>
        <taxon>NPAAA clade</taxon>
        <taxon>Hologalegina</taxon>
        <taxon>IRL clade</taxon>
        <taxon>Trifolieae</taxon>
        <taxon>Trifolium</taxon>
    </lineage>
</organism>
<dbReference type="AlphaFoldDB" id="A0A2Z6NRH5"/>
<keyword evidence="2" id="KW-1185">Reference proteome</keyword>
<protein>
    <submittedName>
        <fullName evidence="1">Uncharacterized protein</fullName>
    </submittedName>
</protein>
<accession>A0A2Z6NRH5</accession>
<name>A0A2Z6NRH5_TRISU</name>
<reference evidence="2" key="1">
    <citation type="journal article" date="2017" name="Front. Plant Sci.">
        <title>Climate Clever Clovers: New Paradigm to Reduce the Environmental Footprint of Ruminants by Breeding Low Methanogenic Forages Utilizing Haplotype Variation.</title>
        <authorList>
            <person name="Kaur P."/>
            <person name="Appels R."/>
            <person name="Bayer P.E."/>
            <person name="Keeble-Gagnere G."/>
            <person name="Wang J."/>
            <person name="Hirakawa H."/>
            <person name="Shirasawa K."/>
            <person name="Vercoe P."/>
            <person name="Stefanova K."/>
            <person name="Durmic Z."/>
            <person name="Nichols P."/>
            <person name="Revell C."/>
            <person name="Isobe S.N."/>
            <person name="Edwards D."/>
            <person name="Erskine W."/>
        </authorList>
    </citation>
    <scope>NUCLEOTIDE SEQUENCE [LARGE SCALE GENOMIC DNA]</scope>
    <source>
        <strain evidence="2">cv. Daliak</strain>
    </source>
</reference>
<evidence type="ECO:0000313" key="1">
    <source>
        <dbReference type="EMBL" id="GAU32567.1"/>
    </source>
</evidence>
<sequence>MFQQMGIVRVRHPVIWVLPCPPVNRYREWDFLRGRRRLRRKWSGRAEAASREEGGGDEWVSGVGIRKMNEEAVCHGNDSRIQTHQ</sequence>